<evidence type="ECO:0000313" key="3">
    <source>
        <dbReference type="Proteomes" id="UP000724874"/>
    </source>
</evidence>
<proteinExistence type="predicted"/>
<sequence>MLVSTSSGTNSPQQNRLDDVQTIKPRNRLRILKIGKNTYPYTELQGIGAPSIDLGEVGDIYLDLTPGSLALYGRYMHVWKIWPGPNCELLHHPNYPSRCLWCNESVGWYEPMYLKGYLPAGQTQSEILLHALNKKLLPKKRKGAVAIEQSSTTFKWSRDPRTVLSTKARTGIETQLVQQSNASSVALTSPHVTPTAMNSTTVDFLQRLIRKLFF</sequence>
<evidence type="ECO:0000313" key="2">
    <source>
        <dbReference type="EMBL" id="KAF8905768.1"/>
    </source>
</evidence>
<keyword evidence="3" id="KW-1185">Reference proteome</keyword>
<evidence type="ECO:0000256" key="1">
    <source>
        <dbReference type="SAM" id="MobiDB-lite"/>
    </source>
</evidence>
<dbReference type="OrthoDB" id="3067611at2759"/>
<feature type="region of interest" description="Disordered" evidence="1">
    <location>
        <begin position="1"/>
        <end position="20"/>
    </location>
</feature>
<name>A0A9P5NUG8_GYMJU</name>
<accession>A0A9P5NUG8</accession>
<organism evidence="2 3">
    <name type="scientific">Gymnopilus junonius</name>
    <name type="common">Spectacular rustgill mushroom</name>
    <name type="synonym">Gymnopilus spectabilis subsp. junonius</name>
    <dbReference type="NCBI Taxonomy" id="109634"/>
    <lineage>
        <taxon>Eukaryota</taxon>
        <taxon>Fungi</taxon>
        <taxon>Dikarya</taxon>
        <taxon>Basidiomycota</taxon>
        <taxon>Agaricomycotina</taxon>
        <taxon>Agaricomycetes</taxon>
        <taxon>Agaricomycetidae</taxon>
        <taxon>Agaricales</taxon>
        <taxon>Agaricineae</taxon>
        <taxon>Hymenogastraceae</taxon>
        <taxon>Gymnopilus</taxon>
    </lineage>
</organism>
<feature type="compositionally biased region" description="Polar residues" evidence="1">
    <location>
        <begin position="1"/>
        <end position="15"/>
    </location>
</feature>
<dbReference type="EMBL" id="JADNYJ010000021">
    <property type="protein sequence ID" value="KAF8905768.1"/>
    <property type="molecule type" value="Genomic_DNA"/>
</dbReference>
<gene>
    <name evidence="2" type="ORF">CPB84DRAFT_564643</name>
</gene>
<dbReference type="Proteomes" id="UP000724874">
    <property type="component" value="Unassembled WGS sequence"/>
</dbReference>
<comment type="caution">
    <text evidence="2">The sequence shown here is derived from an EMBL/GenBank/DDBJ whole genome shotgun (WGS) entry which is preliminary data.</text>
</comment>
<reference evidence="2" key="1">
    <citation type="submission" date="2020-11" db="EMBL/GenBank/DDBJ databases">
        <authorList>
            <consortium name="DOE Joint Genome Institute"/>
            <person name="Ahrendt S."/>
            <person name="Riley R."/>
            <person name="Andreopoulos W."/>
            <person name="LaButti K."/>
            <person name="Pangilinan J."/>
            <person name="Ruiz-duenas F.J."/>
            <person name="Barrasa J.M."/>
            <person name="Sanchez-Garcia M."/>
            <person name="Camarero S."/>
            <person name="Miyauchi S."/>
            <person name="Serrano A."/>
            <person name="Linde D."/>
            <person name="Babiker R."/>
            <person name="Drula E."/>
            <person name="Ayuso-Fernandez I."/>
            <person name="Pacheco R."/>
            <person name="Padilla G."/>
            <person name="Ferreira P."/>
            <person name="Barriuso J."/>
            <person name="Kellner H."/>
            <person name="Castanera R."/>
            <person name="Alfaro M."/>
            <person name="Ramirez L."/>
            <person name="Pisabarro A.G."/>
            <person name="Kuo A."/>
            <person name="Tritt A."/>
            <person name="Lipzen A."/>
            <person name="He G."/>
            <person name="Yan M."/>
            <person name="Ng V."/>
            <person name="Cullen D."/>
            <person name="Martin F."/>
            <person name="Rosso M.-N."/>
            <person name="Henrissat B."/>
            <person name="Hibbett D."/>
            <person name="Martinez A.T."/>
            <person name="Grigoriev I.V."/>
        </authorList>
    </citation>
    <scope>NUCLEOTIDE SEQUENCE</scope>
    <source>
        <strain evidence="2">AH 44721</strain>
    </source>
</reference>
<protein>
    <submittedName>
        <fullName evidence="2">Uncharacterized protein</fullName>
    </submittedName>
</protein>
<dbReference type="AlphaFoldDB" id="A0A9P5NUG8"/>